<sequence>MKPFFITIAYNLHLIVLPESEAHIDGHPVLTYSYSIFRREPSVLNISENYDALLQTTKKNNPNYLGHINFEQPGKVFNYIADGHEALSRAEVEDVIEEINRYRDTPQLWSI</sequence>
<protein>
    <submittedName>
        <fullName evidence="1">Uncharacterized protein</fullName>
    </submittedName>
</protein>
<organism evidence="1 2">
    <name type="scientific">Mucilaginibacter celer</name>
    <dbReference type="NCBI Taxonomy" id="2305508"/>
    <lineage>
        <taxon>Bacteria</taxon>
        <taxon>Pseudomonadati</taxon>
        <taxon>Bacteroidota</taxon>
        <taxon>Sphingobacteriia</taxon>
        <taxon>Sphingobacteriales</taxon>
        <taxon>Sphingobacteriaceae</taxon>
        <taxon>Mucilaginibacter</taxon>
    </lineage>
</organism>
<dbReference type="AlphaFoldDB" id="A0A494VUE1"/>
<dbReference type="EMBL" id="CP032869">
    <property type="protein sequence ID" value="AYL94572.1"/>
    <property type="molecule type" value="Genomic_DNA"/>
</dbReference>
<accession>A0A494VUE1</accession>
<proteinExistence type="predicted"/>
<reference evidence="1 2" key="1">
    <citation type="submission" date="2018-10" db="EMBL/GenBank/DDBJ databases">
        <title>Genome sequencing of Mucilaginibacter sp. HYN0043.</title>
        <authorList>
            <person name="Kim M."/>
            <person name="Yi H."/>
        </authorList>
    </citation>
    <scope>NUCLEOTIDE SEQUENCE [LARGE SCALE GENOMIC DNA]</scope>
    <source>
        <strain evidence="1 2">HYN0043</strain>
    </source>
</reference>
<evidence type="ECO:0000313" key="1">
    <source>
        <dbReference type="EMBL" id="AYL94572.1"/>
    </source>
</evidence>
<dbReference type="KEGG" id="muh:HYN43_004325"/>
<evidence type="ECO:0000313" key="2">
    <source>
        <dbReference type="Proteomes" id="UP000270046"/>
    </source>
</evidence>
<keyword evidence="2" id="KW-1185">Reference proteome</keyword>
<gene>
    <name evidence="1" type="ORF">HYN43_004325</name>
</gene>
<name>A0A494VUE1_9SPHI</name>
<dbReference type="Proteomes" id="UP000270046">
    <property type="component" value="Chromosome"/>
</dbReference>
<dbReference type="OrthoDB" id="799157at2"/>
<dbReference type="RefSeq" id="WP_119408290.1">
    <property type="nucleotide sequence ID" value="NZ_CP032869.1"/>
</dbReference>